<name>A0A815G0D6_9BILA</name>
<reference evidence="3" key="1">
    <citation type="submission" date="2021-02" db="EMBL/GenBank/DDBJ databases">
        <authorList>
            <person name="Nowell W R."/>
        </authorList>
    </citation>
    <scope>NUCLEOTIDE SEQUENCE</scope>
</reference>
<evidence type="ECO:0000313" key="6">
    <source>
        <dbReference type="Proteomes" id="UP000663877"/>
    </source>
</evidence>
<dbReference type="OrthoDB" id="10006659at2759"/>
<comment type="caution">
    <text evidence="3">The sequence shown here is derived from an EMBL/GenBank/DDBJ whole genome shotgun (WGS) entry which is preliminary data.</text>
</comment>
<evidence type="ECO:0000313" key="3">
    <source>
        <dbReference type="EMBL" id="CAF1332285.1"/>
    </source>
</evidence>
<accession>A0A815G0D6</accession>
<feature type="region of interest" description="Disordered" evidence="1">
    <location>
        <begin position="157"/>
        <end position="261"/>
    </location>
</feature>
<feature type="compositionally biased region" description="Polar residues" evidence="1">
    <location>
        <begin position="206"/>
        <end position="226"/>
    </location>
</feature>
<evidence type="ECO:0000313" key="5">
    <source>
        <dbReference type="Proteomes" id="UP000663832"/>
    </source>
</evidence>
<keyword evidence="2" id="KW-0472">Membrane</keyword>
<dbReference type="Proteomes" id="UP000663832">
    <property type="component" value="Unassembled WGS sequence"/>
</dbReference>
<keyword evidence="5" id="KW-1185">Reference proteome</keyword>
<gene>
    <name evidence="3" type="ORF">BJG266_LOCUS33949</name>
    <name evidence="4" type="ORF">QVE165_LOCUS51083</name>
</gene>
<dbReference type="EMBL" id="CAJNOM010001066">
    <property type="protein sequence ID" value="CAF1589716.1"/>
    <property type="molecule type" value="Genomic_DNA"/>
</dbReference>
<evidence type="ECO:0000256" key="2">
    <source>
        <dbReference type="SAM" id="Phobius"/>
    </source>
</evidence>
<proteinExistence type="predicted"/>
<sequence length="322" mass="36752">MLVRLMDLKVHEWKPAMLDKFEKVLDAELKHSDEKKGTACKTIDFEQEAGYPKQDSRFLDLSIRGLCTDDYGKVHDIDKGLMTVAIERHMDEVNEAAAATVYRVGNVQLFKRNRNKLNFIIIPISVGIVIFLIILTFVLRKIRDAQKRRHIVTELKKKRETDSKKAQTIANVDPHANEKQRLLQLDPTVVGSASDTLGSPKDFTNEKPSSQSRNNPFGGDNSNRGGSPTKDNRSTFNNQRSSRERMQGPYEQSDMMPMDERQPRVVVKTIRGDGNHPSYFQEHDEPSTSFVPIPVQVERSGPHQRNVAPPYHSDPYYRHVNS</sequence>
<feature type="transmembrane region" description="Helical" evidence="2">
    <location>
        <begin position="119"/>
        <end position="139"/>
    </location>
</feature>
<organism evidence="3 6">
    <name type="scientific">Adineta steineri</name>
    <dbReference type="NCBI Taxonomy" id="433720"/>
    <lineage>
        <taxon>Eukaryota</taxon>
        <taxon>Metazoa</taxon>
        <taxon>Spiralia</taxon>
        <taxon>Gnathifera</taxon>
        <taxon>Rotifera</taxon>
        <taxon>Eurotatoria</taxon>
        <taxon>Bdelloidea</taxon>
        <taxon>Adinetida</taxon>
        <taxon>Adinetidae</taxon>
        <taxon>Adineta</taxon>
    </lineage>
</organism>
<dbReference type="EMBL" id="CAJNOI010000702">
    <property type="protein sequence ID" value="CAF1332285.1"/>
    <property type="molecule type" value="Genomic_DNA"/>
</dbReference>
<keyword evidence="2" id="KW-0812">Transmembrane</keyword>
<feature type="region of interest" description="Disordered" evidence="1">
    <location>
        <begin position="298"/>
        <end position="322"/>
    </location>
</feature>
<dbReference type="AlphaFoldDB" id="A0A815G0D6"/>
<dbReference type="Proteomes" id="UP000663877">
    <property type="component" value="Unassembled WGS sequence"/>
</dbReference>
<protein>
    <submittedName>
        <fullName evidence="3">Uncharacterized protein</fullName>
    </submittedName>
</protein>
<evidence type="ECO:0000256" key="1">
    <source>
        <dbReference type="SAM" id="MobiDB-lite"/>
    </source>
</evidence>
<evidence type="ECO:0000313" key="4">
    <source>
        <dbReference type="EMBL" id="CAF1589716.1"/>
    </source>
</evidence>
<keyword evidence="2" id="KW-1133">Transmembrane helix</keyword>